<proteinExistence type="inferred from homology"/>
<comment type="similarity">
    <text evidence="7">Belongs to the binding-protein-dependent transport system permease family.</text>
</comment>
<name>A0ABU5T862_9MICC</name>
<evidence type="ECO:0000256" key="4">
    <source>
        <dbReference type="ARBA" id="ARBA00022692"/>
    </source>
</evidence>
<comment type="subcellular location">
    <subcellularLocation>
        <location evidence="1 7">Cell membrane</location>
        <topology evidence="1 7">Multi-pass membrane protein</topology>
    </subcellularLocation>
</comment>
<reference evidence="9 10" key="1">
    <citation type="submission" date="2023-12" db="EMBL/GenBank/DDBJ databases">
        <title>Sinomonas terricola sp. nov, isolated from litchi orchard soil in Guangdong, PR China.</title>
        <authorList>
            <person name="Jiaxin W."/>
            <person name="Yang Z."/>
            <person name="Honghui Z."/>
        </authorList>
    </citation>
    <scope>NUCLEOTIDE SEQUENCE [LARGE SCALE GENOMIC DNA]</scope>
    <source>
        <strain evidence="9 10">JGH33</strain>
    </source>
</reference>
<dbReference type="Proteomes" id="UP001304769">
    <property type="component" value="Unassembled WGS sequence"/>
</dbReference>
<dbReference type="CDD" id="cd06261">
    <property type="entry name" value="TM_PBP2"/>
    <property type="match status" value="1"/>
</dbReference>
<evidence type="ECO:0000256" key="2">
    <source>
        <dbReference type="ARBA" id="ARBA00022448"/>
    </source>
</evidence>
<feature type="transmembrane region" description="Helical" evidence="7">
    <location>
        <begin position="25"/>
        <end position="48"/>
    </location>
</feature>
<protein>
    <submittedName>
        <fullName evidence="9">ABC transporter permease</fullName>
    </submittedName>
</protein>
<keyword evidence="10" id="KW-1185">Reference proteome</keyword>
<keyword evidence="4 7" id="KW-0812">Transmembrane</keyword>
<evidence type="ECO:0000313" key="10">
    <source>
        <dbReference type="Proteomes" id="UP001304769"/>
    </source>
</evidence>
<sequence length="288" mass="29732">MTALAAVAEARRRTRKRPPGRHLSVLGWVAAAALAVVALLAVFGPLLVTVDPNAVDLGNAFAGPSGDHLLGQDASGRDLFSRLLSGARSSLIGPLVVVIVSTMLGTGLALTAVWIGGWFDTAVARVIDAVFAFPGLLLAILATAIFGTGLQAAVIALSISYTPYIARIVRGAALRERSLPYIAALRVQGLRGTTISLRHILPNIAGLIFANATLSFGFALIDLAALSFIGLGVQAPTADWGAMVGSGMAGILQLEPQEALWASLLIVITVAAANSLGDELVKRSEARA</sequence>
<feature type="transmembrane region" description="Helical" evidence="7">
    <location>
        <begin position="91"/>
        <end position="114"/>
    </location>
</feature>
<dbReference type="PANTHER" id="PTHR43386:SF25">
    <property type="entry name" value="PEPTIDE ABC TRANSPORTER PERMEASE PROTEIN"/>
    <property type="match status" value="1"/>
</dbReference>
<feature type="transmembrane region" description="Helical" evidence="7">
    <location>
        <begin position="126"/>
        <end position="146"/>
    </location>
</feature>
<dbReference type="Gene3D" id="1.10.3720.10">
    <property type="entry name" value="MetI-like"/>
    <property type="match status" value="1"/>
</dbReference>
<keyword evidence="2 7" id="KW-0813">Transport</keyword>
<dbReference type="PANTHER" id="PTHR43386">
    <property type="entry name" value="OLIGOPEPTIDE TRANSPORT SYSTEM PERMEASE PROTEIN APPC"/>
    <property type="match status" value="1"/>
</dbReference>
<keyword evidence="5 7" id="KW-1133">Transmembrane helix</keyword>
<gene>
    <name evidence="9" type="ORF">SPF06_13275</name>
</gene>
<evidence type="ECO:0000256" key="1">
    <source>
        <dbReference type="ARBA" id="ARBA00004651"/>
    </source>
</evidence>
<evidence type="ECO:0000313" key="9">
    <source>
        <dbReference type="EMBL" id="MEA5455699.1"/>
    </source>
</evidence>
<keyword evidence="6 7" id="KW-0472">Membrane</keyword>
<evidence type="ECO:0000256" key="3">
    <source>
        <dbReference type="ARBA" id="ARBA00022475"/>
    </source>
</evidence>
<evidence type="ECO:0000256" key="5">
    <source>
        <dbReference type="ARBA" id="ARBA00022989"/>
    </source>
</evidence>
<dbReference type="RefSeq" id="WP_323279580.1">
    <property type="nucleotide sequence ID" value="NZ_JAYGGQ010000010.1"/>
</dbReference>
<dbReference type="InterPro" id="IPR035906">
    <property type="entry name" value="MetI-like_sf"/>
</dbReference>
<dbReference type="InterPro" id="IPR050366">
    <property type="entry name" value="BP-dependent_transpt_permease"/>
</dbReference>
<feature type="transmembrane region" description="Helical" evidence="7">
    <location>
        <begin position="200"/>
        <end position="221"/>
    </location>
</feature>
<dbReference type="SUPFAM" id="SSF161098">
    <property type="entry name" value="MetI-like"/>
    <property type="match status" value="1"/>
</dbReference>
<evidence type="ECO:0000259" key="8">
    <source>
        <dbReference type="PROSITE" id="PS50928"/>
    </source>
</evidence>
<evidence type="ECO:0000256" key="7">
    <source>
        <dbReference type="RuleBase" id="RU363032"/>
    </source>
</evidence>
<keyword evidence="3" id="KW-1003">Cell membrane</keyword>
<dbReference type="InterPro" id="IPR000515">
    <property type="entry name" value="MetI-like"/>
</dbReference>
<feature type="transmembrane region" description="Helical" evidence="7">
    <location>
        <begin position="152"/>
        <end position="169"/>
    </location>
</feature>
<feature type="transmembrane region" description="Helical" evidence="7">
    <location>
        <begin position="259"/>
        <end position="277"/>
    </location>
</feature>
<evidence type="ECO:0000256" key="6">
    <source>
        <dbReference type="ARBA" id="ARBA00023136"/>
    </source>
</evidence>
<comment type="caution">
    <text evidence="9">The sequence shown here is derived from an EMBL/GenBank/DDBJ whole genome shotgun (WGS) entry which is preliminary data.</text>
</comment>
<dbReference type="EMBL" id="JAYGGQ010000010">
    <property type="protein sequence ID" value="MEA5455699.1"/>
    <property type="molecule type" value="Genomic_DNA"/>
</dbReference>
<organism evidence="9 10">
    <name type="scientific">Sinomonas terricola</name>
    <dbReference type="NCBI Taxonomy" id="3110330"/>
    <lineage>
        <taxon>Bacteria</taxon>
        <taxon>Bacillati</taxon>
        <taxon>Actinomycetota</taxon>
        <taxon>Actinomycetes</taxon>
        <taxon>Micrococcales</taxon>
        <taxon>Micrococcaceae</taxon>
        <taxon>Sinomonas</taxon>
    </lineage>
</organism>
<feature type="domain" description="ABC transmembrane type-1" evidence="8">
    <location>
        <begin position="87"/>
        <end position="277"/>
    </location>
</feature>
<dbReference type="PROSITE" id="PS50928">
    <property type="entry name" value="ABC_TM1"/>
    <property type="match status" value="1"/>
</dbReference>
<dbReference type="Pfam" id="PF00528">
    <property type="entry name" value="BPD_transp_1"/>
    <property type="match status" value="1"/>
</dbReference>
<accession>A0ABU5T862</accession>